<protein>
    <submittedName>
        <fullName evidence="2">Uncharacterized protein</fullName>
    </submittedName>
</protein>
<proteinExistence type="predicted"/>
<evidence type="ECO:0000313" key="3">
    <source>
        <dbReference type="Proteomes" id="UP000539473"/>
    </source>
</evidence>
<sequence length="88" mass="9294">MTAQDNEDDSTNGGIAAALMPMASSRDVHLADEAQRFEDQLAAGIEQQLAITPDDTGQGRCAHAAPVGGECHLQHVIQRFVLAPGHAF</sequence>
<reference evidence="2 3" key="3">
    <citation type="submission" date="2020-08" db="EMBL/GenBank/DDBJ databases">
        <title>Genomic Encyclopedia of Type Strains, Phase IV (KMG-IV): sequencing the most valuable type-strain genomes for metagenomic binning, comparative biology and taxonomic classification.</title>
        <authorList>
            <person name="Goeker M."/>
        </authorList>
    </citation>
    <scope>NUCLEOTIDE SEQUENCE [LARGE SCALE GENOMIC DNA]</scope>
    <source>
        <strain evidence="2 3">DSM 27521</strain>
    </source>
</reference>
<organism evidence="2 3">
    <name type="scientific">Deinococcus metalli</name>
    <dbReference type="NCBI Taxonomy" id="1141878"/>
    <lineage>
        <taxon>Bacteria</taxon>
        <taxon>Thermotogati</taxon>
        <taxon>Deinococcota</taxon>
        <taxon>Deinococci</taxon>
        <taxon>Deinococcales</taxon>
        <taxon>Deinococcaceae</taxon>
        <taxon>Deinococcus</taxon>
    </lineage>
</organism>
<dbReference type="EMBL" id="BNAJ01000015">
    <property type="protein sequence ID" value="GHF61455.1"/>
    <property type="molecule type" value="Genomic_DNA"/>
</dbReference>
<gene>
    <name evidence="1" type="ORF">GCM10017781_42030</name>
    <name evidence="2" type="ORF">HNQ07_004162</name>
</gene>
<name>A0A7W8KI91_9DEIO</name>
<keyword evidence="4" id="KW-1185">Reference proteome</keyword>
<dbReference type="EMBL" id="JACHFK010000014">
    <property type="protein sequence ID" value="MBB5378655.1"/>
    <property type="molecule type" value="Genomic_DNA"/>
</dbReference>
<dbReference type="RefSeq" id="WP_184115296.1">
    <property type="nucleotide sequence ID" value="NZ_BNAJ01000015.1"/>
</dbReference>
<dbReference type="Proteomes" id="UP000619376">
    <property type="component" value="Unassembled WGS sequence"/>
</dbReference>
<reference evidence="1" key="4">
    <citation type="submission" date="2024-05" db="EMBL/GenBank/DDBJ databases">
        <authorList>
            <person name="Sun Q."/>
            <person name="Zhou Y."/>
        </authorList>
    </citation>
    <scope>NUCLEOTIDE SEQUENCE</scope>
    <source>
        <strain evidence="1">CGMCC 1.18437</strain>
    </source>
</reference>
<evidence type="ECO:0000313" key="1">
    <source>
        <dbReference type="EMBL" id="GHF61455.1"/>
    </source>
</evidence>
<accession>A0A7W8KI91</accession>
<evidence type="ECO:0000313" key="4">
    <source>
        <dbReference type="Proteomes" id="UP000619376"/>
    </source>
</evidence>
<evidence type="ECO:0000313" key="2">
    <source>
        <dbReference type="EMBL" id="MBB5378655.1"/>
    </source>
</evidence>
<reference evidence="1" key="1">
    <citation type="journal article" date="2014" name="Int. J. Syst. Evol. Microbiol.">
        <title>Complete genome of a new Firmicutes species belonging to the dominant human colonic microbiota ('Ruminococcus bicirculans') reveals two chromosomes and a selective capacity to utilize plant glucans.</title>
        <authorList>
            <consortium name="NISC Comparative Sequencing Program"/>
            <person name="Wegmann U."/>
            <person name="Louis P."/>
            <person name="Goesmann A."/>
            <person name="Henrissat B."/>
            <person name="Duncan S.H."/>
            <person name="Flint H.J."/>
        </authorList>
    </citation>
    <scope>NUCLEOTIDE SEQUENCE</scope>
    <source>
        <strain evidence="1">CGMCC 1.18437</strain>
    </source>
</reference>
<dbReference type="Proteomes" id="UP000539473">
    <property type="component" value="Unassembled WGS sequence"/>
</dbReference>
<dbReference type="AlphaFoldDB" id="A0A7W8KI91"/>
<reference evidence="4" key="2">
    <citation type="journal article" date="2019" name="Int. J. Syst. Evol. Microbiol.">
        <title>The Global Catalogue of Microorganisms (GCM) 10K type strain sequencing project: providing services to taxonomists for standard genome sequencing and annotation.</title>
        <authorList>
            <consortium name="The Broad Institute Genomics Platform"/>
            <consortium name="The Broad Institute Genome Sequencing Center for Infectious Disease"/>
            <person name="Wu L."/>
            <person name="Ma J."/>
        </authorList>
    </citation>
    <scope>NUCLEOTIDE SEQUENCE [LARGE SCALE GENOMIC DNA]</scope>
    <source>
        <strain evidence="4">CGMCC 1.18437</strain>
    </source>
</reference>
<comment type="caution">
    <text evidence="2">The sequence shown here is derived from an EMBL/GenBank/DDBJ whole genome shotgun (WGS) entry which is preliminary data.</text>
</comment>